<dbReference type="Proteomes" id="UP000315783">
    <property type="component" value="Unassembled WGS sequence"/>
</dbReference>
<dbReference type="AlphaFoldDB" id="A0A545ULS5"/>
<name>A0A545ULS5_9HYPO</name>
<reference evidence="1 2" key="1">
    <citation type="journal article" date="2019" name="Appl. Microbiol. Biotechnol.">
        <title>Genome sequence of Isaria javanica and comparative genome analysis insights into family S53 peptidase evolution in fungal entomopathogens.</title>
        <authorList>
            <person name="Lin R."/>
            <person name="Zhang X."/>
            <person name="Xin B."/>
            <person name="Zou M."/>
            <person name="Gao Y."/>
            <person name="Qin F."/>
            <person name="Hu Q."/>
            <person name="Xie B."/>
            <person name="Cheng X."/>
        </authorList>
    </citation>
    <scope>NUCLEOTIDE SEQUENCE [LARGE SCALE GENOMIC DNA]</scope>
    <source>
        <strain evidence="1 2">IJ1G</strain>
    </source>
</reference>
<comment type="caution">
    <text evidence="1">The sequence shown here is derived from an EMBL/GenBank/DDBJ whole genome shotgun (WGS) entry which is preliminary data.</text>
</comment>
<keyword evidence="2" id="KW-1185">Reference proteome</keyword>
<organism evidence="1 2">
    <name type="scientific">Cordyceps javanica</name>
    <dbReference type="NCBI Taxonomy" id="43265"/>
    <lineage>
        <taxon>Eukaryota</taxon>
        <taxon>Fungi</taxon>
        <taxon>Dikarya</taxon>
        <taxon>Ascomycota</taxon>
        <taxon>Pezizomycotina</taxon>
        <taxon>Sordariomycetes</taxon>
        <taxon>Hypocreomycetidae</taxon>
        <taxon>Hypocreales</taxon>
        <taxon>Cordycipitaceae</taxon>
        <taxon>Cordyceps</taxon>
    </lineage>
</organism>
<proteinExistence type="predicted"/>
<evidence type="ECO:0000313" key="1">
    <source>
        <dbReference type="EMBL" id="TQV90414.1"/>
    </source>
</evidence>
<sequence length="53" mass="5794">MFQGQAAGYGFLALGEHRGPSGRIIRSWTRLAAEHCGCLNNKTIDSRQSMVAE</sequence>
<gene>
    <name evidence="1" type="ORF">IF1G_10893</name>
</gene>
<evidence type="ECO:0000313" key="2">
    <source>
        <dbReference type="Proteomes" id="UP000315783"/>
    </source>
</evidence>
<accession>A0A545ULS5</accession>
<dbReference type="EMBL" id="SPUK01000027">
    <property type="protein sequence ID" value="TQV90414.1"/>
    <property type="molecule type" value="Genomic_DNA"/>
</dbReference>
<protein>
    <submittedName>
        <fullName evidence="1">Uncharacterized protein</fullName>
    </submittedName>
</protein>